<dbReference type="Gene3D" id="1.10.287.1490">
    <property type="match status" value="1"/>
</dbReference>
<evidence type="ECO:0000313" key="3">
    <source>
        <dbReference type="EMBL" id="CAE7077707.1"/>
    </source>
</evidence>
<feature type="compositionally biased region" description="Low complexity" evidence="2">
    <location>
        <begin position="137"/>
        <end position="152"/>
    </location>
</feature>
<reference evidence="3" key="1">
    <citation type="submission" date="2021-01" db="EMBL/GenBank/DDBJ databases">
        <authorList>
            <person name="Kaushik A."/>
        </authorList>
    </citation>
    <scope>NUCLEOTIDE SEQUENCE</scope>
    <source>
        <strain evidence="3">AG5</strain>
    </source>
</reference>
<sequence length="450" mass="50323">MNSVIDSMIHTQQDIDYYKFRVILICSKKPPGVLPGKRNLFSFLQNFGIMHDLQTFYVREEVEYTGPPNTAIVIFKSRSPIPQLLDSSRNETKGSFWNIHSLTTRLLPCSSKPTDIISRHFTEMVERLVRLRSNVQPSGSNNPSLSSLSHSSTEQSLVPAVASLDSREIGPPAKRFKTEDAWNRYIATDIVAPVSGPSSRAHNDAPASPEWMIRRIAQLQTELENVRAAHDMAISEQDVIQTARRAEQNVRREIMAQKSAVEALLSRGQIEQKRLCTELETALAQRTALSDEVDDLRGQLTTKERTLKQARSSLKSSKRINDLETELGEATIKLDDAKTKIGQLKSTAKQLKSDLRSTQKQLESTQESLESTQNSLESRILKYKSTKPELSACKTELKSEQKVISKLKDTLTPEAYKSLGQTHKILGVCLSTMGFSPVGEGEGVVLEDLE</sequence>
<evidence type="ECO:0000256" key="1">
    <source>
        <dbReference type="SAM" id="Coils"/>
    </source>
</evidence>
<feature type="region of interest" description="Disordered" evidence="2">
    <location>
        <begin position="133"/>
        <end position="157"/>
    </location>
</feature>
<accession>A0A8H3DTL2</accession>
<feature type="coiled-coil region" evidence="1">
    <location>
        <begin position="279"/>
        <end position="379"/>
    </location>
</feature>
<comment type="caution">
    <text evidence="3">The sequence shown here is derived from an EMBL/GenBank/DDBJ whole genome shotgun (WGS) entry which is preliminary data.</text>
</comment>
<name>A0A8H3DTL2_9AGAM</name>
<dbReference type="Proteomes" id="UP000663827">
    <property type="component" value="Unassembled WGS sequence"/>
</dbReference>
<gene>
    <name evidence="3" type="ORF">RDB_LOCUS21323</name>
</gene>
<keyword evidence="1" id="KW-0175">Coiled coil</keyword>
<dbReference type="EMBL" id="CAJNJQ010000428">
    <property type="protein sequence ID" value="CAE7077707.1"/>
    <property type="molecule type" value="Genomic_DNA"/>
</dbReference>
<evidence type="ECO:0000313" key="4">
    <source>
        <dbReference type="Proteomes" id="UP000663827"/>
    </source>
</evidence>
<proteinExistence type="predicted"/>
<evidence type="ECO:0000256" key="2">
    <source>
        <dbReference type="SAM" id="MobiDB-lite"/>
    </source>
</evidence>
<protein>
    <submittedName>
        <fullName evidence="3">Uncharacterized protein</fullName>
    </submittedName>
</protein>
<dbReference type="AlphaFoldDB" id="A0A8H3DTL2"/>
<organism evidence="3 4">
    <name type="scientific">Rhizoctonia solani</name>
    <dbReference type="NCBI Taxonomy" id="456999"/>
    <lineage>
        <taxon>Eukaryota</taxon>
        <taxon>Fungi</taxon>
        <taxon>Dikarya</taxon>
        <taxon>Basidiomycota</taxon>
        <taxon>Agaricomycotina</taxon>
        <taxon>Agaricomycetes</taxon>
        <taxon>Cantharellales</taxon>
        <taxon>Ceratobasidiaceae</taxon>
        <taxon>Rhizoctonia</taxon>
    </lineage>
</organism>
<dbReference type="SUPFAM" id="SSF57997">
    <property type="entry name" value="Tropomyosin"/>
    <property type="match status" value="1"/>
</dbReference>